<keyword evidence="7" id="KW-1185">Reference proteome</keyword>
<name>A0A9J5WVZ0_SOLCO</name>
<dbReference type="OrthoDB" id="1600564at2759"/>
<keyword evidence="4" id="KW-0325">Glycoprotein</keyword>
<dbReference type="PROSITE" id="PS01098">
    <property type="entry name" value="LIPASE_GDSL_SER"/>
    <property type="match status" value="1"/>
</dbReference>
<dbReference type="FunFam" id="3.40.50.1110:FF:000003">
    <property type="entry name" value="GDSL esterase/lipase APG"/>
    <property type="match status" value="1"/>
</dbReference>
<dbReference type="PANTHER" id="PTHR22835:SF683">
    <property type="entry name" value="OS05G0506800 PROTEIN"/>
    <property type="match status" value="1"/>
</dbReference>
<dbReference type="AlphaFoldDB" id="A0A9J5WVZ0"/>
<dbReference type="Gene3D" id="3.40.50.1110">
    <property type="entry name" value="SGNH hydrolase"/>
    <property type="match status" value="2"/>
</dbReference>
<evidence type="ECO:0000313" key="7">
    <source>
        <dbReference type="Proteomes" id="UP000824120"/>
    </source>
</evidence>
<keyword evidence="2 5" id="KW-0732">Signal</keyword>
<feature type="chain" id="PRO_5039891359" description="Esterase" evidence="5">
    <location>
        <begin position="23"/>
        <end position="735"/>
    </location>
</feature>
<comment type="caution">
    <text evidence="6">The sequence shown here is derived from an EMBL/GenBank/DDBJ whole genome shotgun (WGS) entry which is preliminary data.</text>
</comment>
<comment type="similarity">
    <text evidence="1">Belongs to the 'GDSL' lipolytic enzyme family.</text>
</comment>
<accession>A0A9J5WVZ0</accession>
<dbReference type="InterPro" id="IPR001087">
    <property type="entry name" value="GDSL"/>
</dbReference>
<reference evidence="6 7" key="1">
    <citation type="submission" date="2020-09" db="EMBL/GenBank/DDBJ databases">
        <title>De no assembly of potato wild relative species, Solanum commersonii.</title>
        <authorList>
            <person name="Cho K."/>
        </authorList>
    </citation>
    <scope>NUCLEOTIDE SEQUENCE [LARGE SCALE GENOMIC DNA]</scope>
    <source>
        <strain evidence="6">LZ3.2</strain>
        <tissue evidence="6">Leaf</tissue>
    </source>
</reference>
<dbReference type="EMBL" id="JACXVP010000010">
    <property type="protein sequence ID" value="KAG5579252.1"/>
    <property type="molecule type" value="Genomic_DNA"/>
</dbReference>
<feature type="signal peptide" evidence="5">
    <location>
        <begin position="1"/>
        <end position="22"/>
    </location>
</feature>
<dbReference type="Proteomes" id="UP000824120">
    <property type="component" value="Chromosome 10"/>
</dbReference>
<dbReference type="PANTHER" id="PTHR22835">
    <property type="entry name" value="ZINC FINGER FYVE DOMAIN CONTAINING PROTEIN"/>
    <property type="match status" value="1"/>
</dbReference>
<evidence type="ECO:0000256" key="1">
    <source>
        <dbReference type="ARBA" id="ARBA00008668"/>
    </source>
</evidence>
<evidence type="ECO:0008006" key="8">
    <source>
        <dbReference type="Google" id="ProtNLM"/>
    </source>
</evidence>
<evidence type="ECO:0000256" key="2">
    <source>
        <dbReference type="ARBA" id="ARBA00022729"/>
    </source>
</evidence>
<sequence>MVFCLSKIAFIIFLVFLNPIEGRRLISLRCFNSIISFGDSLTDTGNEFYLTRYRNPSPYFARLPYGETFFHRPTGRFSNGRLIIDFIAESLGLPLVPAYLGGKDNVKFTQGVNFAVGGSTALDPAYLSNKGVKTTTNASLVAQLDWFKEMLSSHCKFPSECKDFLQNSLILVGEIGGNDFIYGFFGNNTKEKVESYVPAVINTISSAIQEVIEFGASRVVVPGSMPLGCSTALLTIFMDSDKEDYDPITGCINWLNQFSKNYNKLLQMELHLLRQLHPSVTIIYADYYNAAMQFYLSPNTYGFTKGALVACCGAGGPYNYKLFELCGDPTARNICSDPSIYASWDGMHFTEAAYKLIATSLLEGNFTFPPLPKICSTTCATSCYTSIFGFGDSLTDTGNLVHLYPHGNKPHMYFPPYGETYFHHPTGRCSDGRLLIDLIAQHYGLPFPPPSLDGRNVQNGTNFAVVGSRVMDTQFYEKRGIYDIVTNVSMWDQLNWFKQMLPHLCHNSSGCKEFLESSLFLLGEFGGNDYTHALLSHKTLNDILPIIPLVTQSIASGAHELVELGVKTIIVPSVLPLGCTSSYLTNFESLNEEDYDELGCLIWPNEFASYHNELLQKELHRLRELHPHVNIIYADYYNASMKLYRAPRKYGFFKGVLIACCGGGGPYNFNISAQCGTSQATSCEDPNQYLNWDGYHFTEAAYRWMTRSLLEGQFTYPPMMNLCLFDVIEAQVSQI</sequence>
<dbReference type="SUPFAM" id="SSF52266">
    <property type="entry name" value="SGNH hydrolase"/>
    <property type="match status" value="2"/>
</dbReference>
<dbReference type="CDD" id="cd01837">
    <property type="entry name" value="SGNH_plant_lipase_like"/>
    <property type="match status" value="2"/>
</dbReference>
<dbReference type="GO" id="GO:0016298">
    <property type="term" value="F:lipase activity"/>
    <property type="evidence" value="ECO:0007669"/>
    <property type="project" value="InterPro"/>
</dbReference>
<keyword evidence="3" id="KW-0378">Hydrolase</keyword>
<gene>
    <name evidence="6" type="ORF">H5410_049879</name>
</gene>
<evidence type="ECO:0000256" key="4">
    <source>
        <dbReference type="ARBA" id="ARBA00023180"/>
    </source>
</evidence>
<dbReference type="GO" id="GO:0006629">
    <property type="term" value="P:lipid metabolic process"/>
    <property type="evidence" value="ECO:0007669"/>
    <property type="project" value="InterPro"/>
</dbReference>
<evidence type="ECO:0000256" key="3">
    <source>
        <dbReference type="ARBA" id="ARBA00022801"/>
    </source>
</evidence>
<evidence type="ECO:0000313" key="6">
    <source>
        <dbReference type="EMBL" id="KAG5579252.1"/>
    </source>
</evidence>
<proteinExistence type="inferred from homology"/>
<dbReference type="InterPro" id="IPR036514">
    <property type="entry name" value="SGNH_hydro_sf"/>
</dbReference>
<organism evidence="6 7">
    <name type="scientific">Solanum commersonii</name>
    <name type="common">Commerson's wild potato</name>
    <name type="synonym">Commerson's nightshade</name>
    <dbReference type="NCBI Taxonomy" id="4109"/>
    <lineage>
        <taxon>Eukaryota</taxon>
        <taxon>Viridiplantae</taxon>
        <taxon>Streptophyta</taxon>
        <taxon>Embryophyta</taxon>
        <taxon>Tracheophyta</taxon>
        <taxon>Spermatophyta</taxon>
        <taxon>Magnoliopsida</taxon>
        <taxon>eudicotyledons</taxon>
        <taxon>Gunneridae</taxon>
        <taxon>Pentapetalae</taxon>
        <taxon>asterids</taxon>
        <taxon>lamiids</taxon>
        <taxon>Solanales</taxon>
        <taxon>Solanaceae</taxon>
        <taxon>Solanoideae</taxon>
        <taxon>Solaneae</taxon>
        <taxon>Solanum</taxon>
    </lineage>
</organism>
<dbReference type="Pfam" id="PF00657">
    <property type="entry name" value="Lipase_GDSL"/>
    <property type="match status" value="2"/>
</dbReference>
<evidence type="ECO:0000256" key="5">
    <source>
        <dbReference type="SAM" id="SignalP"/>
    </source>
</evidence>
<dbReference type="InterPro" id="IPR035669">
    <property type="entry name" value="SGNH_plant_lipase-like"/>
</dbReference>
<dbReference type="InterPro" id="IPR008265">
    <property type="entry name" value="Lipase_GDSL_AS"/>
</dbReference>
<protein>
    <recommendedName>
        <fullName evidence="8">Esterase</fullName>
    </recommendedName>
</protein>